<protein>
    <submittedName>
        <fullName evidence="2">Uncharacterized protein</fullName>
    </submittedName>
</protein>
<evidence type="ECO:0000313" key="2">
    <source>
        <dbReference type="EMBL" id="CAD8189743.1"/>
    </source>
</evidence>
<reference evidence="2" key="1">
    <citation type="submission" date="2021-01" db="EMBL/GenBank/DDBJ databases">
        <authorList>
            <consortium name="Genoscope - CEA"/>
            <person name="William W."/>
        </authorList>
    </citation>
    <scope>NUCLEOTIDE SEQUENCE</scope>
</reference>
<dbReference type="EMBL" id="CAJJDO010000094">
    <property type="protein sequence ID" value="CAD8189743.1"/>
    <property type="molecule type" value="Genomic_DNA"/>
</dbReference>
<feature type="region of interest" description="Disordered" evidence="1">
    <location>
        <begin position="1"/>
        <end position="20"/>
    </location>
</feature>
<name>A0A8S1WJQ8_9CILI</name>
<proteinExistence type="predicted"/>
<accession>A0A8S1WJQ8</accession>
<gene>
    <name evidence="2" type="ORF">PPENT_87.1.T0940179</name>
</gene>
<sequence>MFSKKRILDSPQQSDNSEQDHKNIRIYSSRNILVFRFIKILNQGVKKVRKFTLIYQQCFIIFTKVQHCSKIRKSILNFQSELNNLAPKFRVLQLLDRVVYYELIQIHPFLHKLLDYSSKYFEIIEGFFTFLLKCQNTSTTQKKLLQFQLFNKLFEFSLQIGVNLYYLMRLYQQKSKQQKFKKNQQQLFIHFFIIQVQEIVRINQFNKVYKQYYLKICLIRLYLKSTLFNINQFNNRQF</sequence>
<evidence type="ECO:0000256" key="1">
    <source>
        <dbReference type="SAM" id="MobiDB-lite"/>
    </source>
</evidence>
<evidence type="ECO:0000313" key="3">
    <source>
        <dbReference type="Proteomes" id="UP000689195"/>
    </source>
</evidence>
<organism evidence="2 3">
    <name type="scientific">Paramecium pentaurelia</name>
    <dbReference type="NCBI Taxonomy" id="43138"/>
    <lineage>
        <taxon>Eukaryota</taxon>
        <taxon>Sar</taxon>
        <taxon>Alveolata</taxon>
        <taxon>Ciliophora</taxon>
        <taxon>Intramacronucleata</taxon>
        <taxon>Oligohymenophorea</taxon>
        <taxon>Peniculida</taxon>
        <taxon>Parameciidae</taxon>
        <taxon>Paramecium</taxon>
    </lineage>
</organism>
<dbReference type="Proteomes" id="UP000689195">
    <property type="component" value="Unassembled WGS sequence"/>
</dbReference>
<keyword evidence="3" id="KW-1185">Reference proteome</keyword>
<comment type="caution">
    <text evidence="2">The sequence shown here is derived from an EMBL/GenBank/DDBJ whole genome shotgun (WGS) entry which is preliminary data.</text>
</comment>
<dbReference type="AlphaFoldDB" id="A0A8S1WJQ8"/>